<dbReference type="Proteomes" id="UP001244341">
    <property type="component" value="Chromosome 16b"/>
</dbReference>
<reference evidence="1 2" key="1">
    <citation type="submission" date="2023-05" db="EMBL/GenBank/DDBJ databases">
        <title>A 100% complete, gapless, phased diploid assembly of the Scenedesmus obliquus UTEX 3031 genome.</title>
        <authorList>
            <person name="Biondi T.C."/>
            <person name="Hanschen E.R."/>
            <person name="Kwon T."/>
            <person name="Eng W."/>
            <person name="Kruse C.P.S."/>
            <person name="Koehler S.I."/>
            <person name="Kunde Y."/>
            <person name="Gleasner C.D."/>
            <person name="You Mak K.T."/>
            <person name="Polle J."/>
            <person name="Hovde B.T."/>
            <person name="Starkenburg S.R."/>
        </authorList>
    </citation>
    <scope>NUCLEOTIDE SEQUENCE [LARGE SCALE GENOMIC DNA]</scope>
    <source>
        <strain evidence="1 2">DOE0152z</strain>
    </source>
</reference>
<evidence type="ECO:0000313" key="1">
    <source>
        <dbReference type="EMBL" id="WIA23428.1"/>
    </source>
</evidence>
<evidence type="ECO:0000313" key="2">
    <source>
        <dbReference type="Proteomes" id="UP001244341"/>
    </source>
</evidence>
<proteinExistence type="predicted"/>
<sequence>MAAEGQEGRLPPGALQLLPLIDTIATKIKVEVAFPDPTSCLTMQPACQQVAFPDPTSCLTTQPACQQVAFPDPTSCLTTQPACQQVLRLTIAH</sequence>
<organism evidence="1 2">
    <name type="scientific">Tetradesmus obliquus</name>
    <name type="common">Green alga</name>
    <name type="synonym">Acutodesmus obliquus</name>
    <dbReference type="NCBI Taxonomy" id="3088"/>
    <lineage>
        <taxon>Eukaryota</taxon>
        <taxon>Viridiplantae</taxon>
        <taxon>Chlorophyta</taxon>
        <taxon>core chlorophytes</taxon>
        <taxon>Chlorophyceae</taxon>
        <taxon>CS clade</taxon>
        <taxon>Sphaeropleales</taxon>
        <taxon>Scenedesmaceae</taxon>
        <taxon>Tetradesmus</taxon>
    </lineage>
</organism>
<evidence type="ECO:0008006" key="3">
    <source>
        <dbReference type="Google" id="ProtNLM"/>
    </source>
</evidence>
<protein>
    <recommendedName>
        <fullName evidence="3">FZ domain-containing protein</fullName>
    </recommendedName>
</protein>
<keyword evidence="2" id="KW-1185">Reference proteome</keyword>
<accession>A0ABY8UPD2</accession>
<dbReference type="EMBL" id="CP126223">
    <property type="protein sequence ID" value="WIA23428.1"/>
    <property type="molecule type" value="Genomic_DNA"/>
</dbReference>
<name>A0ABY8UPD2_TETOB</name>
<gene>
    <name evidence="1" type="ORF">OEZ85_000183</name>
</gene>